<keyword evidence="2" id="KW-1185">Reference proteome</keyword>
<organism evidence="1 2">
    <name type="scientific">Tetrapyrgos nigripes</name>
    <dbReference type="NCBI Taxonomy" id="182062"/>
    <lineage>
        <taxon>Eukaryota</taxon>
        <taxon>Fungi</taxon>
        <taxon>Dikarya</taxon>
        <taxon>Basidiomycota</taxon>
        <taxon>Agaricomycotina</taxon>
        <taxon>Agaricomycetes</taxon>
        <taxon>Agaricomycetidae</taxon>
        <taxon>Agaricales</taxon>
        <taxon>Marasmiineae</taxon>
        <taxon>Marasmiaceae</taxon>
        <taxon>Tetrapyrgos</taxon>
    </lineage>
</organism>
<dbReference type="Proteomes" id="UP000559256">
    <property type="component" value="Unassembled WGS sequence"/>
</dbReference>
<sequence>MELFRDAHHISFSDNSTINVNNYGPIVPKEFYGKRFLDSENEGEDLSSGSREKRLRLRSVLDDSLTTSISFNLSKAKDGTSITFLHQYSTPNLVSASLRFHTTDCLDRKGAMNYMGALDRRGDQREAAEVRNSLILPDSESNSGSDEKSTINLASPTDPHWDLATIYHSHCCYEARLIPGRYDDEKWVWHGRGKKVHRGRRDSVPPSWAPQKYSLKFSAIEWVYLEITNQEEIDSPPLTAILEPLHMPRHSVSSPRLLESEEYLCEVEFGCEGNGGTGSSGTTGCTSE</sequence>
<evidence type="ECO:0000313" key="1">
    <source>
        <dbReference type="EMBL" id="KAF5335875.1"/>
    </source>
</evidence>
<evidence type="ECO:0000313" key="2">
    <source>
        <dbReference type="Proteomes" id="UP000559256"/>
    </source>
</evidence>
<proteinExistence type="predicted"/>
<dbReference type="AlphaFoldDB" id="A0A8H5FG26"/>
<protein>
    <submittedName>
        <fullName evidence="1">Uncharacterized protein</fullName>
    </submittedName>
</protein>
<dbReference type="EMBL" id="JAACJM010000235">
    <property type="protein sequence ID" value="KAF5335875.1"/>
    <property type="molecule type" value="Genomic_DNA"/>
</dbReference>
<name>A0A8H5FG26_9AGAR</name>
<reference evidence="1 2" key="1">
    <citation type="journal article" date="2020" name="ISME J.">
        <title>Uncovering the hidden diversity of litter-decomposition mechanisms in mushroom-forming fungi.</title>
        <authorList>
            <person name="Floudas D."/>
            <person name="Bentzer J."/>
            <person name="Ahren D."/>
            <person name="Johansson T."/>
            <person name="Persson P."/>
            <person name="Tunlid A."/>
        </authorList>
    </citation>
    <scope>NUCLEOTIDE SEQUENCE [LARGE SCALE GENOMIC DNA]</scope>
    <source>
        <strain evidence="1 2">CBS 291.85</strain>
    </source>
</reference>
<comment type="caution">
    <text evidence="1">The sequence shown here is derived from an EMBL/GenBank/DDBJ whole genome shotgun (WGS) entry which is preliminary data.</text>
</comment>
<gene>
    <name evidence="1" type="ORF">D9758_017232</name>
</gene>
<accession>A0A8H5FG26</accession>